<dbReference type="EMBL" id="CABPSJ010000003">
    <property type="protein sequence ID" value="VVE15823.1"/>
    <property type="molecule type" value="Genomic_DNA"/>
</dbReference>
<evidence type="ECO:0000313" key="1">
    <source>
        <dbReference type="EMBL" id="VVE15823.1"/>
    </source>
</evidence>
<dbReference type="OrthoDB" id="8477603at2"/>
<organism evidence="1 2">
    <name type="scientific">Pandoraea communis</name>
    <dbReference type="NCBI Taxonomy" id="2508297"/>
    <lineage>
        <taxon>Bacteria</taxon>
        <taxon>Pseudomonadati</taxon>
        <taxon>Pseudomonadota</taxon>
        <taxon>Betaproteobacteria</taxon>
        <taxon>Burkholderiales</taxon>
        <taxon>Burkholderiaceae</taxon>
        <taxon>Pandoraea</taxon>
    </lineage>
</organism>
<sequence length="848" mass="94164">MVSERDYLRTVEVGQRNQEVKVLIQNWCGHARIKKTGGVGMIEAATGFPIGHHSMACDHAPADGFATWHLEEAALAFYDRNCVNCTVRQPLRFPNIAELVSRRDQQVAARVADQERQEKKLRDEFDSRQKVRSALQASAAVPVASLIEDLQALDQTRTESASEKIIATAHLAPEVFVDDVVNHLFHLIESNESWAIETALSCLRIVSQDHKRQVSCAMQCLSRECNIETAAEVLVAHLDLVDASQVQTAVKSLCLLAAPQRSDFYFSEPEKRPKALQALVSRFPDAAEKALDSLVASHSGFIVETAARAIPLAYRGNAYPLSLVRSLAAKLARVDSLVDIDSDSEMREVVHELERALVYAMLADDQQVDTLLVNYYQGASSAGEGRIAGVYSTLLRLPGSRFESVDVISNLRPYGTALRRLLTWVAATQNHDVMQETHEALRHFPEQLTQVACDQMELLLGTAALLDQALTDITNSPAQVSSDEASAFLAQMDRHNRRQQLAGLRSAMLEWASSAATESTTAAGKFIDFIASDIQWPEQFRSALIKALPPLMHTAASTNAVLPFLYGAMVGESALVRMAAAQALRELRHSRVSDLPSLVHDAFLLLLSDPIIGVHQSAVEALERISFPAEYEDRITERLMVIFWAYAQGDREHDSFLVTCIELLVGRLHEKPRFAGVWGPVFVAVLMKVDVAIVLRNSHSWMLTRLVPIKGFPDLLLRLLQSEEHHETYDDQLVSLLRELPKGDLLGMQASLVTLCEQRPDDWVLSAACIEVLSVVGAWDVAAKIASHSHRVLPDTTRMLVRKQYAQLSVLEIEFERHLAAENHADALKCASQWRQIFQGAKRGRGDE</sequence>
<name>A0A5E4VVA4_9BURK</name>
<dbReference type="Proteomes" id="UP000337189">
    <property type="component" value="Unassembled WGS sequence"/>
</dbReference>
<dbReference type="SUPFAM" id="SSF48371">
    <property type="entry name" value="ARM repeat"/>
    <property type="match status" value="1"/>
</dbReference>
<protein>
    <submittedName>
        <fullName evidence="1">Uncharacterized protein</fullName>
    </submittedName>
</protein>
<evidence type="ECO:0000313" key="2">
    <source>
        <dbReference type="Proteomes" id="UP000337189"/>
    </source>
</evidence>
<gene>
    <name evidence="1" type="ORF">PCO31110_02911</name>
</gene>
<dbReference type="AlphaFoldDB" id="A0A5E4VVA4"/>
<proteinExistence type="predicted"/>
<accession>A0A5E4VVA4</accession>
<reference evidence="1 2" key="1">
    <citation type="submission" date="2019-08" db="EMBL/GenBank/DDBJ databases">
        <authorList>
            <person name="Peeters C."/>
        </authorList>
    </citation>
    <scope>NUCLEOTIDE SEQUENCE [LARGE SCALE GENOMIC DNA]</scope>
    <source>
        <strain evidence="1 2">LMG 31110</strain>
    </source>
</reference>
<dbReference type="RefSeq" id="WP_150690713.1">
    <property type="nucleotide sequence ID" value="NZ_CABPSJ010000003.1"/>
</dbReference>
<dbReference type="InterPro" id="IPR016024">
    <property type="entry name" value="ARM-type_fold"/>
</dbReference>